<proteinExistence type="predicted"/>
<dbReference type="InterPro" id="IPR051209">
    <property type="entry name" value="FAD-bind_Monooxygenase_sf"/>
</dbReference>
<dbReference type="SUPFAM" id="SSF51905">
    <property type="entry name" value="FAD/NAD(P)-binding domain"/>
    <property type="match status" value="1"/>
</dbReference>
<dbReference type="RefSeq" id="WP_067526197.1">
    <property type="nucleotide sequence ID" value="NZ_JABELX010000001.1"/>
</dbReference>
<dbReference type="PRINTS" id="PR00411">
    <property type="entry name" value="PNDRDTASEI"/>
</dbReference>
<dbReference type="Pfam" id="PF16170">
    <property type="entry name" value="DUF4873"/>
    <property type="match status" value="1"/>
</dbReference>
<keyword evidence="3" id="KW-1185">Reference proteome</keyword>
<dbReference type="Pfam" id="PF13738">
    <property type="entry name" value="Pyr_redox_3"/>
    <property type="match status" value="1"/>
</dbReference>
<reference evidence="2 3" key="1">
    <citation type="submission" date="2020-05" db="EMBL/GenBank/DDBJ databases">
        <title>MicrobeNet Type strains.</title>
        <authorList>
            <person name="Nicholson A.C."/>
        </authorList>
    </citation>
    <scope>NUCLEOTIDE SEQUENCE [LARGE SCALE GENOMIC DNA]</scope>
    <source>
        <strain evidence="2 3">JCM 3224</strain>
    </source>
</reference>
<evidence type="ECO:0000313" key="2">
    <source>
        <dbReference type="EMBL" id="NNH69370.1"/>
    </source>
</evidence>
<gene>
    <name evidence="2" type="ORF">HLB23_05700</name>
</gene>
<evidence type="ECO:0000313" key="3">
    <source>
        <dbReference type="Proteomes" id="UP000586827"/>
    </source>
</evidence>
<dbReference type="PANTHER" id="PTHR42877">
    <property type="entry name" value="L-ORNITHINE N(5)-MONOOXYGENASE-RELATED"/>
    <property type="match status" value="1"/>
</dbReference>
<dbReference type="InterPro" id="IPR036188">
    <property type="entry name" value="FAD/NAD-bd_sf"/>
</dbReference>
<dbReference type="PANTHER" id="PTHR42877:SF4">
    <property type="entry name" value="FAD_NAD(P)-BINDING DOMAIN-CONTAINING PROTEIN-RELATED"/>
    <property type="match status" value="1"/>
</dbReference>
<sequence length="599" mass="67389">MSDRSPEQAGPEVVIIGAGFGGLGTAIELHRAGIGDFVILEKSAEVGGTWWENTYPGCGCDVMSLLYSFSYEPNRDWTRMFARQEEILDYLKRVVDRYGLRDRLRLRSEVTALDFDENADRWEVRTADGTRYRPRAVVLAAGPLHVPSIPDFPGRETFGGTSFHSAQWDHRFDPAGKRIAVIGTGASAVQFVPEVARDAARVTVFQRTPHWVIPKPDRPLSRWERRMFRLLPGSQRLYRWAIYWAYESSIVAFMNPDVMRRFEFLARSHLRRQVRDPRLRRELTPDYRLGCKRILVSDDYYPTLQRDNVDLVTEPIAHLSPTGITTADGVAREFDAIVYGTGFKIADRFADQHLVGANGRSLQDAWRGGMEAFLGVTVHGFPNLFLVMGPNSGGGNQSIVFMIEAQARYIRQCLELLRRTGNTRLEVRAGTQHEFNRRIQAKLAGSVWNSGGCESWYLDEHGVNRAAWPGSSVSYWRVLRQPDPGHFDLTVPADREPAHDYSGPALLDAPGAEIPVAVTLSGHPDPIDGRYHWYGRVCATNGDELPDPGRSQVFLTLPGRHPTAARLEERDPWGNLRITGVGEPPYPWEQVGDATPARL</sequence>
<dbReference type="InterPro" id="IPR032371">
    <property type="entry name" value="DUF4873"/>
</dbReference>
<protein>
    <submittedName>
        <fullName evidence="2">DUF4873 domain-containing protein</fullName>
    </submittedName>
</protein>
<evidence type="ECO:0000259" key="1">
    <source>
        <dbReference type="Pfam" id="PF16170"/>
    </source>
</evidence>
<feature type="domain" description="DUF4873" evidence="1">
    <location>
        <begin position="499"/>
        <end position="587"/>
    </location>
</feature>
<dbReference type="Gene3D" id="3.50.50.60">
    <property type="entry name" value="FAD/NAD(P)-binding domain"/>
    <property type="match status" value="2"/>
</dbReference>
<dbReference type="AlphaFoldDB" id="A0A849BYM7"/>
<accession>A0A849BYM7</accession>
<organism evidence="2 3">
    <name type="scientific">Nocardia uniformis</name>
    <dbReference type="NCBI Taxonomy" id="53432"/>
    <lineage>
        <taxon>Bacteria</taxon>
        <taxon>Bacillati</taxon>
        <taxon>Actinomycetota</taxon>
        <taxon>Actinomycetes</taxon>
        <taxon>Mycobacteriales</taxon>
        <taxon>Nocardiaceae</taxon>
        <taxon>Nocardia</taxon>
    </lineage>
</organism>
<comment type="caution">
    <text evidence="2">The sequence shown here is derived from an EMBL/GenBank/DDBJ whole genome shotgun (WGS) entry which is preliminary data.</text>
</comment>
<dbReference type="Proteomes" id="UP000586827">
    <property type="component" value="Unassembled WGS sequence"/>
</dbReference>
<dbReference type="EMBL" id="JABELX010000001">
    <property type="protein sequence ID" value="NNH69370.1"/>
    <property type="molecule type" value="Genomic_DNA"/>
</dbReference>
<name>A0A849BYM7_9NOCA</name>